<accession>A0A4Z2F601</accession>
<evidence type="ECO:0000256" key="1">
    <source>
        <dbReference type="ARBA" id="ARBA00005505"/>
    </source>
</evidence>
<proteinExistence type="inferred from homology"/>
<dbReference type="AlphaFoldDB" id="A0A4Z2F601"/>
<dbReference type="EMBL" id="SRLO01001637">
    <property type="protein sequence ID" value="TNN36283.1"/>
    <property type="molecule type" value="Genomic_DNA"/>
</dbReference>
<comment type="similarity">
    <text evidence="1">Belongs to the protein kinase superfamily. CAMK Ser/Thr protein kinase family. PIM subfamily.</text>
</comment>
<dbReference type="SUPFAM" id="SSF56112">
    <property type="entry name" value="Protein kinase-like (PK-like)"/>
    <property type="match status" value="1"/>
</dbReference>
<evidence type="ECO:0000256" key="2">
    <source>
        <dbReference type="ARBA" id="ARBA00012513"/>
    </source>
</evidence>
<dbReference type="GO" id="GO:0005737">
    <property type="term" value="C:cytoplasm"/>
    <property type="evidence" value="ECO:0007669"/>
    <property type="project" value="TreeGrafter"/>
</dbReference>
<feature type="domain" description="Protein kinase" evidence="12">
    <location>
        <begin position="283"/>
        <end position="539"/>
    </location>
</feature>
<dbReference type="GO" id="GO:0007346">
    <property type="term" value="P:regulation of mitotic cell cycle"/>
    <property type="evidence" value="ECO:0007669"/>
    <property type="project" value="TreeGrafter"/>
</dbReference>
<feature type="compositionally biased region" description="Basic and acidic residues" evidence="11">
    <location>
        <begin position="16"/>
        <end position="33"/>
    </location>
</feature>
<organism evidence="13 14">
    <name type="scientific">Liparis tanakae</name>
    <name type="common">Tanaka's snailfish</name>
    <dbReference type="NCBI Taxonomy" id="230148"/>
    <lineage>
        <taxon>Eukaryota</taxon>
        <taxon>Metazoa</taxon>
        <taxon>Chordata</taxon>
        <taxon>Craniata</taxon>
        <taxon>Vertebrata</taxon>
        <taxon>Euteleostomi</taxon>
        <taxon>Actinopterygii</taxon>
        <taxon>Neopterygii</taxon>
        <taxon>Teleostei</taxon>
        <taxon>Neoteleostei</taxon>
        <taxon>Acanthomorphata</taxon>
        <taxon>Eupercaria</taxon>
        <taxon>Perciformes</taxon>
        <taxon>Cottioidei</taxon>
        <taxon>Cottales</taxon>
        <taxon>Liparidae</taxon>
        <taxon>Liparis</taxon>
    </lineage>
</organism>
<keyword evidence="3" id="KW-0723">Serine/threonine-protein kinase</keyword>
<dbReference type="PROSITE" id="PS00108">
    <property type="entry name" value="PROTEIN_KINASE_ST"/>
    <property type="match status" value="1"/>
</dbReference>
<keyword evidence="14" id="KW-1185">Reference proteome</keyword>
<protein>
    <recommendedName>
        <fullName evidence="2">non-specific serine/threonine protein kinase</fullName>
        <ecNumber evidence="2">2.7.11.1</ecNumber>
    </recommendedName>
</protein>
<dbReference type="InterPro" id="IPR008271">
    <property type="entry name" value="Ser/Thr_kinase_AS"/>
</dbReference>
<comment type="caution">
    <text evidence="13">The sequence shown here is derived from an EMBL/GenBank/DDBJ whole genome shotgun (WGS) entry which is preliminary data.</text>
</comment>
<dbReference type="Proteomes" id="UP000314294">
    <property type="component" value="Unassembled WGS sequence"/>
</dbReference>
<evidence type="ECO:0000256" key="10">
    <source>
        <dbReference type="PROSITE-ProRule" id="PRU10141"/>
    </source>
</evidence>
<dbReference type="PROSITE" id="PS00107">
    <property type="entry name" value="PROTEIN_KINASE_ATP"/>
    <property type="match status" value="1"/>
</dbReference>
<reference evidence="13 14" key="1">
    <citation type="submission" date="2019-03" db="EMBL/GenBank/DDBJ databases">
        <title>First draft genome of Liparis tanakae, snailfish: a comprehensive survey of snailfish specific genes.</title>
        <authorList>
            <person name="Kim W."/>
            <person name="Song I."/>
            <person name="Jeong J.-H."/>
            <person name="Kim D."/>
            <person name="Kim S."/>
            <person name="Ryu S."/>
            <person name="Song J.Y."/>
            <person name="Lee S.K."/>
        </authorList>
    </citation>
    <scope>NUCLEOTIDE SEQUENCE [LARGE SCALE GENOMIC DNA]</scope>
    <source>
        <tissue evidence="13">Muscle</tissue>
    </source>
</reference>
<evidence type="ECO:0000256" key="3">
    <source>
        <dbReference type="ARBA" id="ARBA00022527"/>
    </source>
</evidence>
<evidence type="ECO:0000256" key="9">
    <source>
        <dbReference type="ARBA" id="ARBA00048679"/>
    </source>
</evidence>
<dbReference type="InterPro" id="IPR051138">
    <property type="entry name" value="PIM_Ser/Thr_kinase"/>
</dbReference>
<comment type="catalytic activity">
    <reaction evidence="8">
        <text>L-threonyl-[protein] + ATP = O-phospho-L-threonyl-[protein] + ADP + H(+)</text>
        <dbReference type="Rhea" id="RHEA:46608"/>
        <dbReference type="Rhea" id="RHEA-COMP:11060"/>
        <dbReference type="Rhea" id="RHEA-COMP:11605"/>
        <dbReference type="ChEBI" id="CHEBI:15378"/>
        <dbReference type="ChEBI" id="CHEBI:30013"/>
        <dbReference type="ChEBI" id="CHEBI:30616"/>
        <dbReference type="ChEBI" id="CHEBI:61977"/>
        <dbReference type="ChEBI" id="CHEBI:456216"/>
        <dbReference type="EC" id="2.7.11.1"/>
    </reaction>
</comment>
<dbReference type="InterPro" id="IPR017441">
    <property type="entry name" value="Protein_kinase_ATP_BS"/>
</dbReference>
<dbReference type="InterPro" id="IPR000719">
    <property type="entry name" value="Prot_kinase_dom"/>
</dbReference>
<keyword evidence="5 10" id="KW-0547">Nucleotide-binding</keyword>
<evidence type="ECO:0000256" key="11">
    <source>
        <dbReference type="SAM" id="MobiDB-lite"/>
    </source>
</evidence>
<evidence type="ECO:0000256" key="4">
    <source>
        <dbReference type="ARBA" id="ARBA00022679"/>
    </source>
</evidence>
<dbReference type="PANTHER" id="PTHR22984">
    <property type="entry name" value="SERINE/THREONINE-PROTEIN KINASE PIM"/>
    <property type="match status" value="1"/>
</dbReference>
<feature type="region of interest" description="Disordered" evidence="11">
    <location>
        <begin position="93"/>
        <end position="113"/>
    </location>
</feature>
<dbReference type="OrthoDB" id="193931at2759"/>
<dbReference type="Gene3D" id="1.10.510.10">
    <property type="entry name" value="Transferase(Phosphotransferase) domain 1"/>
    <property type="match status" value="1"/>
</dbReference>
<keyword evidence="6 13" id="KW-0418">Kinase</keyword>
<dbReference type="EC" id="2.7.11.1" evidence="2"/>
<dbReference type="Pfam" id="PF00069">
    <property type="entry name" value="Pkinase"/>
    <property type="match status" value="1"/>
</dbReference>
<feature type="compositionally biased region" description="Basic and acidic residues" evidence="11">
    <location>
        <begin position="99"/>
        <end position="113"/>
    </location>
</feature>
<comment type="catalytic activity">
    <reaction evidence="9">
        <text>L-seryl-[protein] + ATP = O-phospho-L-seryl-[protein] + ADP + H(+)</text>
        <dbReference type="Rhea" id="RHEA:17989"/>
        <dbReference type="Rhea" id="RHEA-COMP:9863"/>
        <dbReference type="Rhea" id="RHEA-COMP:11604"/>
        <dbReference type="ChEBI" id="CHEBI:15378"/>
        <dbReference type="ChEBI" id="CHEBI:29999"/>
        <dbReference type="ChEBI" id="CHEBI:30616"/>
        <dbReference type="ChEBI" id="CHEBI:83421"/>
        <dbReference type="ChEBI" id="CHEBI:456216"/>
        <dbReference type="EC" id="2.7.11.1"/>
    </reaction>
</comment>
<gene>
    <name evidence="13" type="primary">Pim1_0</name>
    <name evidence="13" type="ORF">EYF80_053556</name>
</gene>
<feature type="compositionally biased region" description="Low complexity" evidence="11">
    <location>
        <begin position="41"/>
        <end position="56"/>
    </location>
</feature>
<keyword evidence="7 10" id="KW-0067">ATP-binding</keyword>
<dbReference type="GO" id="GO:0004674">
    <property type="term" value="F:protein serine/threonine kinase activity"/>
    <property type="evidence" value="ECO:0007669"/>
    <property type="project" value="UniProtKB-KW"/>
</dbReference>
<dbReference type="PROSITE" id="PS50011">
    <property type="entry name" value="PROTEIN_KINASE_DOM"/>
    <property type="match status" value="1"/>
</dbReference>
<evidence type="ECO:0000259" key="12">
    <source>
        <dbReference type="PROSITE" id="PS50011"/>
    </source>
</evidence>
<evidence type="ECO:0000256" key="7">
    <source>
        <dbReference type="ARBA" id="ARBA00022840"/>
    </source>
</evidence>
<name>A0A4Z2F601_9TELE</name>
<evidence type="ECO:0000256" key="5">
    <source>
        <dbReference type="ARBA" id="ARBA00022741"/>
    </source>
</evidence>
<evidence type="ECO:0000313" key="14">
    <source>
        <dbReference type="Proteomes" id="UP000314294"/>
    </source>
</evidence>
<dbReference type="GO" id="GO:0043066">
    <property type="term" value="P:negative regulation of apoptotic process"/>
    <property type="evidence" value="ECO:0007669"/>
    <property type="project" value="TreeGrafter"/>
</dbReference>
<dbReference type="PANTHER" id="PTHR22984:SF11">
    <property type="entry name" value="AURORA KINASE-RELATED"/>
    <property type="match status" value="1"/>
</dbReference>
<evidence type="ECO:0000256" key="8">
    <source>
        <dbReference type="ARBA" id="ARBA00047899"/>
    </source>
</evidence>
<keyword evidence="4" id="KW-0808">Transferase</keyword>
<dbReference type="InterPro" id="IPR011009">
    <property type="entry name" value="Kinase-like_dom_sf"/>
</dbReference>
<evidence type="ECO:0000256" key="6">
    <source>
        <dbReference type="ARBA" id="ARBA00022777"/>
    </source>
</evidence>
<dbReference type="Gene3D" id="3.30.200.20">
    <property type="entry name" value="Phosphorylase Kinase, domain 1"/>
    <property type="match status" value="1"/>
</dbReference>
<feature type="binding site" evidence="10">
    <location>
        <position position="312"/>
    </location>
    <ligand>
        <name>ATP</name>
        <dbReference type="ChEBI" id="CHEBI:30616"/>
    </ligand>
</feature>
<evidence type="ECO:0000313" key="13">
    <source>
        <dbReference type="EMBL" id="TNN36283.1"/>
    </source>
</evidence>
<dbReference type="SMART" id="SM00220">
    <property type="entry name" value="S_TKc"/>
    <property type="match status" value="1"/>
</dbReference>
<feature type="region of interest" description="Disordered" evidence="11">
    <location>
        <begin position="16"/>
        <end position="77"/>
    </location>
</feature>
<dbReference type="GO" id="GO:0005524">
    <property type="term" value="F:ATP binding"/>
    <property type="evidence" value="ECO:0007669"/>
    <property type="project" value="UniProtKB-UniRule"/>
</dbReference>
<sequence>MGKVLGKLFKPVEKDVVPAEVKGKVKEDEESPQRRKNSQLDTTSFCNNSFSSSGDSNHGESPEKKKSRGLDPVPCDVNEWLSTSEDIGVVVPRGVKRKRTEDGESREGKKIRGLDHVPCDEELLSTSEDIGVIVPRGVKRKRTEDGESRERKKIRGLDPVPCDEELLSTSEDIGVIVPVGVKRKRTEDGESRERKKIRGLDPVPCDEELLSTSEDIGVVVPRGVKRKQTEDGESREGKKIRGLDPVPCDEELLFTLEDIECRNTTETVVSNKRSPSAMFKDKYQQQKKIGEGGFGCVYAGIRRGDNLPVAIKYVNIDEDLLIHKDSNGINIPMEVAILLKLEAKLEPHSAAIILLDWYTLKEEQKVILVMERPVPSEDLYNYIETKGGVIKETEAKHIIRQLVDAAIELQQNNIFHRDIKVENLLIETCIKSPRVRLLDFGLSCFDDGKEVRTEFYGTHPPPEWFRQGEYKAGPSTVYQIGVVMYYMLHRVTERQFKSYRNLFNCWWISEFCRDFYKACMKVDPDERFTLEQLKNHRWLR</sequence>